<protein>
    <recommendedName>
        <fullName evidence="3">histidine kinase</fullName>
        <ecNumber evidence="3">2.7.13.3</ecNumber>
    </recommendedName>
</protein>
<dbReference type="SUPFAM" id="SSF47384">
    <property type="entry name" value="Homodimeric domain of signal transducing histidine kinase"/>
    <property type="match status" value="1"/>
</dbReference>
<dbReference type="SMART" id="SM00091">
    <property type="entry name" value="PAS"/>
    <property type="match status" value="1"/>
</dbReference>
<feature type="transmembrane region" description="Helical" evidence="12">
    <location>
        <begin position="190"/>
        <end position="211"/>
    </location>
</feature>
<dbReference type="Pfam" id="PF00072">
    <property type="entry name" value="Response_reg"/>
    <property type="match status" value="2"/>
</dbReference>
<evidence type="ECO:0000259" key="14">
    <source>
        <dbReference type="PROSITE" id="PS50110"/>
    </source>
</evidence>
<evidence type="ECO:0000256" key="3">
    <source>
        <dbReference type="ARBA" id="ARBA00012438"/>
    </source>
</evidence>
<evidence type="ECO:0000256" key="12">
    <source>
        <dbReference type="SAM" id="Phobius"/>
    </source>
</evidence>
<dbReference type="SMART" id="SM00448">
    <property type="entry name" value="REC"/>
    <property type="match status" value="2"/>
</dbReference>
<dbReference type="Gene3D" id="1.10.287.130">
    <property type="match status" value="1"/>
</dbReference>
<evidence type="ECO:0000259" key="16">
    <source>
        <dbReference type="PROSITE" id="PS50113"/>
    </source>
</evidence>
<dbReference type="EC" id="2.7.13.3" evidence="3"/>
<proteinExistence type="predicted"/>
<keyword evidence="6 12" id="KW-0812">Transmembrane</keyword>
<dbReference type="InterPro" id="IPR036097">
    <property type="entry name" value="HisK_dim/P_sf"/>
</dbReference>
<evidence type="ECO:0000256" key="10">
    <source>
        <dbReference type="ARBA" id="ARBA00023136"/>
    </source>
</evidence>
<dbReference type="PROSITE" id="PS50110">
    <property type="entry name" value="RESPONSE_REGULATORY"/>
    <property type="match status" value="2"/>
</dbReference>
<dbReference type="InterPro" id="IPR029095">
    <property type="entry name" value="NarX-like_N"/>
</dbReference>
<dbReference type="CDD" id="cd17546">
    <property type="entry name" value="REC_hyHK_CKI1_RcsC-like"/>
    <property type="match status" value="1"/>
</dbReference>
<dbReference type="PROSITE" id="PS50113">
    <property type="entry name" value="PAC"/>
    <property type="match status" value="1"/>
</dbReference>
<dbReference type="PANTHER" id="PTHR45339">
    <property type="entry name" value="HYBRID SIGNAL TRANSDUCTION HISTIDINE KINASE J"/>
    <property type="match status" value="1"/>
</dbReference>
<dbReference type="InterPro" id="IPR003018">
    <property type="entry name" value="GAF"/>
</dbReference>
<keyword evidence="10 12" id="KW-0472">Membrane</keyword>
<dbReference type="InterPro" id="IPR000700">
    <property type="entry name" value="PAS-assoc_C"/>
</dbReference>
<sequence>MAKTQQLQQQVKKQIWIATTLVALLVSGSFYGVITLSEQQRKVAQIIDIAGSQRMLSQKIALNAVRHYQAIKDGVQNNEVRKTLVYAADKLAANQLFLADYAKKNQSTIPEKLTLLYFDNPENLDKKVKMYVDAAQRLSKENKPQRAYLIIKKQFDDKLVEQLLINLDHAVQLLKQEATANQDALQNTQVVIWFSVLVLLLLIYRLVFLPMQRHIASNYQELLISKNLNEEFKFAINKHAIVYRVNMKGNITYANQRFADFYQYQPQEIIGKSVFLVCGDIYRQQDYEDIFRVCVKQEYWRGESLNKIKGGRQLWLDTTIVPLKELNKRIASFIVIQNDISGIKQTEFALNQLHRITSSVALNIDEKVTKLLALGREIFNLPLAIVSEITDKEYKVVYCQSPNDELKTGMTFELGNTYCVHTLSADQPTAFHHAGNSHINTHPCYQNFGLESYIGVPLIVEGKRFGTLNFSSPEPLGRPFSERELEFIQLFSNWLNSELSSERNKQALLQAKEMAELAVKAKNEFLASMSHEIRTPMNGVIGMLSLLKGTTLTKEQSHRIEIAKDSAESLLSLINDVLDFSKIDANRLNLEQREFDLIDLLGGFADSMAQTAQDKGLELILDMVDVKQRLIIGDAYRIRQILTNLVSNAIKFTAKGEVMLRVLQQEHTSSKYKLTITVSDSGIGIPQEKHHLLFSAFSQVDASTTRQFGGTGLGLAIVKKLCEKMSGSITLSSVADQGSTFTCVLVVDKPEQAQGSQPQFDYQKRATLVVDANKHNADIITKQLQQWQMPAQAAYDEQSVMDLCQKQVEQKQPIELILISYDLFAVSGENVISKLRANLSIPSFKVALMTPMSALVTPKHLSDLGVDYYFPKPVTIKDLHSVIERFFTDKIPAEPDNEQQTNEIIEHQKPTDLALAYDWPDNTRILLVEDNRVNQMVAKGVLQKIGLECEIAVNGIDAINTLNGSSQDTPFTFIFMDCQMPEMDGYQATGAIRQGDAGERYQQIPITAMTANAMLGDQEKCLEAGMNDYISKPINKDVIVQVLQRYLH</sequence>
<evidence type="ECO:0000259" key="15">
    <source>
        <dbReference type="PROSITE" id="PS50112"/>
    </source>
</evidence>
<dbReference type="SMART" id="SM00388">
    <property type="entry name" value="HisKA"/>
    <property type="match status" value="1"/>
</dbReference>
<dbReference type="InterPro" id="IPR000014">
    <property type="entry name" value="PAS"/>
</dbReference>
<dbReference type="SUPFAM" id="SSF55874">
    <property type="entry name" value="ATPase domain of HSP90 chaperone/DNA topoisomerase II/histidine kinase"/>
    <property type="match status" value="1"/>
</dbReference>
<comment type="catalytic activity">
    <reaction evidence="1">
        <text>ATP + protein L-histidine = ADP + protein N-phospho-L-histidine.</text>
        <dbReference type="EC" id="2.7.13.3"/>
    </reaction>
</comment>
<feature type="domain" description="Response regulatory" evidence="14">
    <location>
        <begin position="766"/>
        <end position="887"/>
    </location>
</feature>
<dbReference type="CDD" id="cd00130">
    <property type="entry name" value="PAS"/>
    <property type="match status" value="1"/>
</dbReference>
<dbReference type="InterPro" id="IPR004358">
    <property type="entry name" value="Sig_transdc_His_kin-like_C"/>
</dbReference>
<dbReference type="Pfam" id="PF01590">
    <property type="entry name" value="GAF"/>
    <property type="match status" value="1"/>
</dbReference>
<reference evidence="17 18" key="1">
    <citation type="journal article" date="2019" name="Int. J. Syst. Evol. Microbiol.">
        <title>The Global Catalogue of Microorganisms (GCM) 10K type strain sequencing project: providing services to taxonomists for standard genome sequencing and annotation.</title>
        <authorList>
            <consortium name="The Broad Institute Genomics Platform"/>
            <consortium name="The Broad Institute Genome Sequencing Center for Infectious Disease"/>
            <person name="Wu L."/>
            <person name="Ma J."/>
        </authorList>
    </citation>
    <scope>NUCLEOTIDE SEQUENCE [LARGE SCALE GENOMIC DNA]</scope>
    <source>
        <strain evidence="17 18">JCM 15608</strain>
    </source>
</reference>
<evidence type="ECO:0000256" key="1">
    <source>
        <dbReference type="ARBA" id="ARBA00000085"/>
    </source>
</evidence>
<dbReference type="CDD" id="cd00156">
    <property type="entry name" value="REC"/>
    <property type="match status" value="1"/>
</dbReference>
<keyword evidence="8 12" id="KW-1133">Transmembrane helix</keyword>
<dbReference type="Gene3D" id="3.40.50.2300">
    <property type="match status" value="2"/>
</dbReference>
<dbReference type="RefSeq" id="WP_343817413.1">
    <property type="nucleotide sequence ID" value="NZ_BAAAFA010000007.1"/>
</dbReference>
<accession>A0ABN1L8D5</accession>
<evidence type="ECO:0000256" key="9">
    <source>
        <dbReference type="ARBA" id="ARBA00023012"/>
    </source>
</evidence>
<dbReference type="InterPro" id="IPR005467">
    <property type="entry name" value="His_kinase_dom"/>
</dbReference>
<comment type="caution">
    <text evidence="11">Lacks conserved residue(s) required for the propagation of feature annotation.</text>
</comment>
<dbReference type="Pfam" id="PF13675">
    <property type="entry name" value="PilJ"/>
    <property type="match status" value="1"/>
</dbReference>
<name>A0ABN1L8D5_9GAMM</name>
<keyword evidence="7" id="KW-0418">Kinase</keyword>
<evidence type="ECO:0000256" key="2">
    <source>
        <dbReference type="ARBA" id="ARBA00004141"/>
    </source>
</evidence>
<feature type="transmembrane region" description="Helical" evidence="12">
    <location>
        <begin position="15"/>
        <end position="34"/>
    </location>
</feature>
<keyword evidence="5" id="KW-0808">Transferase</keyword>
<evidence type="ECO:0000256" key="4">
    <source>
        <dbReference type="ARBA" id="ARBA00022553"/>
    </source>
</evidence>
<evidence type="ECO:0000313" key="18">
    <source>
        <dbReference type="Proteomes" id="UP001500021"/>
    </source>
</evidence>
<dbReference type="SMART" id="SM00387">
    <property type="entry name" value="HATPase_c"/>
    <property type="match status" value="1"/>
</dbReference>
<dbReference type="PRINTS" id="PR00344">
    <property type="entry name" value="BCTRLSENSOR"/>
</dbReference>
<dbReference type="InterPro" id="IPR003594">
    <property type="entry name" value="HATPase_dom"/>
</dbReference>
<dbReference type="CDD" id="cd00082">
    <property type="entry name" value="HisKA"/>
    <property type="match status" value="1"/>
</dbReference>
<dbReference type="Proteomes" id="UP001500021">
    <property type="component" value="Unassembled WGS sequence"/>
</dbReference>
<evidence type="ECO:0000256" key="6">
    <source>
        <dbReference type="ARBA" id="ARBA00022692"/>
    </source>
</evidence>
<feature type="domain" description="PAC" evidence="16">
    <location>
        <begin position="298"/>
        <end position="352"/>
    </location>
</feature>
<dbReference type="SUPFAM" id="SSF55785">
    <property type="entry name" value="PYP-like sensor domain (PAS domain)"/>
    <property type="match status" value="1"/>
</dbReference>
<keyword evidence="18" id="KW-1185">Reference proteome</keyword>
<dbReference type="EMBL" id="BAAAFA010000007">
    <property type="protein sequence ID" value="GAA0818515.1"/>
    <property type="molecule type" value="Genomic_DNA"/>
</dbReference>
<keyword evidence="9" id="KW-0902">Two-component regulatory system</keyword>
<comment type="subcellular location">
    <subcellularLocation>
        <location evidence="2">Membrane</location>
        <topology evidence="2">Multi-pass membrane protein</topology>
    </subcellularLocation>
</comment>
<dbReference type="Gene3D" id="3.30.565.10">
    <property type="entry name" value="Histidine kinase-like ATPase, C-terminal domain"/>
    <property type="match status" value="1"/>
</dbReference>
<dbReference type="PANTHER" id="PTHR45339:SF1">
    <property type="entry name" value="HYBRID SIGNAL TRANSDUCTION HISTIDINE KINASE J"/>
    <property type="match status" value="1"/>
</dbReference>
<dbReference type="PROSITE" id="PS50109">
    <property type="entry name" value="HIS_KIN"/>
    <property type="match status" value="1"/>
</dbReference>
<dbReference type="Pfam" id="PF00512">
    <property type="entry name" value="HisKA"/>
    <property type="match status" value="1"/>
</dbReference>
<dbReference type="CDD" id="cd16922">
    <property type="entry name" value="HATPase_EvgS-ArcB-TorS-like"/>
    <property type="match status" value="1"/>
</dbReference>
<dbReference type="Gene3D" id="3.30.450.40">
    <property type="match status" value="1"/>
</dbReference>
<feature type="modified residue" description="4-aspartylphosphate" evidence="11">
    <location>
        <position position="977"/>
    </location>
</feature>
<evidence type="ECO:0000259" key="13">
    <source>
        <dbReference type="PROSITE" id="PS50109"/>
    </source>
</evidence>
<dbReference type="InterPro" id="IPR003661">
    <property type="entry name" value="HisK_dim/P_dom"/>
</dbReference>
<feature type="domain" description="Response regulatory" evidence="14">
    <location>
        <begin position="924"/>
        <end position="1047"/>
    </location>
</feature>
<gene>
    <name evidence="17" type="ORF">GCM10009111_21300</name>
</gene>
<dbReference type="InterPro" id="IPR029016">
    <property type="entry name" value="GAF-like_dom_sf"/>
</dbReference>
<keyword evidence="4 11" id="KW-0597">Phosphoprotein</keyword>
<dbReference type="SUPFAM" id="SSF55781">
    <property type="entry name" value="GAF domain-like"/>
    <property type="match status" value="1"/>
</dbReference>
<dbReference type="PROSITE" id="PS50112">
    <property type="entry name" value="PAS"/>
    <property type="match status" value="1"/>
</dbReference>
<evidence type="ECO:0000313" key="17">
    <source>
        <dbReference type="EMBL" id="GAA0818515.1"/>
    </source>
</evidence>
<evidence type="ECO:0000256" key="11">
    <source>
        <dbReference type="PROSITE-ProRule" id="PRU00169"/>
    </source>
</evidence>
<evidence type="ECO:0000256" key="7">
    <source>
        <dbReference type="ARBA" id="ARBA00022777"/>
    </source>
</evidence>
<evidence type="ECO:0000256" key="8">
    <source>
        <dbReference type="ARBA" id="ARBA00022989"/>
    </source>
</evidence>
<dbReference type="Pfam" id="PF13426">
    <property type="entry name" value="PAS_9"/>
    <property type="match status" value="1"/>
</dbReference>
<dbReference type="InterPro" id="IPR036890">
    <property type="entry name" value="HATPase_C_sf"/>
</dbReference>
<dbReference type="InterPro" id="IPR035965">
    <property type="entry name" value="PAS-like_dom_sf"/>
</dbReference>
<comment type="caution">
    <text evidence="17">The sequence shown here is derived from an EMBL/GenBank/DDBJ whole genome shotgun (WGS) entry which is preliminary data.</text>
</comment>
<dbReference type="InterPro" id="IPR011006">
    <property type="entry name" value="CheY-like_superfamily"/>
</dbReference>
<dbReference type="SUPFAM" id="SSF52172">
    <property type="entry name" value="CheY-like"/>
    <property type="match status" value="2"/>
</dbReference>
<feature type="domain" description="Histidine kinase" evidence="13">
    <location>
        <begin position="528"/>
        <end position="749"/>
    </location>
</feature>
<dbReference type="NCBIfam" id="TIGR00229">
    <property type="entry name" value="sensory_box"/>
    <property type="match status" value="1"/>
</dbReference>
<dbReference type="Gene3D" id="3.30.450.20">
    <property type="entry name" value="PAS domain"/>
    <property type="match status" value="1"/>
</dbReference>
<dbReference type="Pfam" id="PF02518">
    <property type="entry name" value="HATPase_c"/>
    <property type="match status" value="1"/>
</dbReference>
<feature type="domain" description="PAS" evidence="15">
    <location>
        <begin position="242"/>
        <end position="290"/>
    </location>
</feature>
<organism evidence="17 18">
    <name type="scientific">Colwellia asteriadis</name>
    <dbReference type="NCBI Taxonomy" id="517723"/>
    <lineage>
        <taxon>Bacteria</taxon>
        <taxon>Pseudomonadati</taxon>
        <taxon>Pseudomonadota</taxon>
        <taxon>Gammaproteobacteria</taxon>
        <taxon>Alteromonadales</taxon>
        <taxon>Colwelliaceae</taxon>
        <taxon>Colwellia</taxon>
    </lineage>
</organism>
<dbReference type="InterPro" id="IPR001789">
    <property type="entry name" value="Sig_transdc_resp-reg_receiver"/>
</dbReference>
<evidence type="ECO:0000256" key="5">
    <source>
        <dbReference type="ARBA" id="ARBA00022679"/>
    </source>
</evidence>